<name>A0A1M6WKJ0_9FIRM</name>
<dbReference type="STRING" id="1121950.SAMN02745243_04042"/>
<dbReference type="EMBL" id="FQZY01000114">
    <property type="protein sequence ID" value="SHK94237.1"/>
    <property type="molecule type" value="Genomic_DNA"/>
</dbReference>
<dbReference type="RefSeq" id="WP_073113277.1">
    <property type="nucleotide sequence ID" value="NZ_FQZY01000114.1"/>
</dbReference>
<proteinExistence type="predicted"/>
<sequence>MEELKVLLEAKTPTDGELPSAWFELPICDYEIEEKLGVEMDSTDYRILEMELPFSDEVSEDTPIQVLHFKCEEH</sequence>
<dbReference type="AlphaFoldDB" id="A0A1M6WKJ0"/>
<protein>
    <submittedName>
        <fullName evidence="1">Uncharacterized protein</fullName>
    </submittedName>
</protein>
<accession>A0A1M6WKJ0</accession>
<evidence type="ECO:0000313" key="2">
    <source>
        <dbReference type="Proteomes" id="UP000184301"/>
    </source>
</evidence>
<dbReference type="OrthoDB" id="944647at2"/>
<organism evidence="1 2">
    <name type="scientific">Hespellia stercorisuis DSM 15480</name>
    <dbReference type="NCBI Taxonomy" id="1121950"/>
    <lineage>
        <taxon>Bacteria</taxon>
        <taxon>Bacillati</taxon>
        <taxon>Bacillota</taxon>
        <taxon>Clostridia</taxon>
        <taxon>Lachnospirales</taxon>
        <taxon>Lachnospiraceae</taxon>
        <taxon>Hespellia</taxon>
    </lineage>
</organism>
<gene>
    <name evidence="1" type="ORF">SAMN02745243_04042</name>
</gene>
<dbReference type="Proteomes" id="UP000184301">
    <property type="component" value="Unassembled WGS sequence"/>
</dbReference>
<evidence type="ECO:0000313" key="1">
    <source>
        <dbReference type="EMBL" id="SHK94237.1"/>
    </source>
</evidence>
<reference evidence="1 2" key="1">
    <citation type="submission" date="2016-11" db="EMBL/GenBank/DDBJ databases">
        <authorList>
            <person name="Jaros S."/>
            <person name="Januszkiewicz K."/>
            <person name="Wedrychowicz H."/>
        </authorList>
    </citation>
    <scope>NUCLEOTIDE SEQUENCE [LARGE SCALE GENOMIC DNA]</scope>
    <source>
        <strain evidence="1 2">DSM 15480</strain>
    </source>
</reference>
<keyword evidence="2" id="KW-1185">Reference proteome</keyword>